<proteinExistence type="predicted"/>
<dbReference type="Proteomes" id="UP000789595">
    <property type="component" value="Unassembled WGS sequence"/>
</dbReference>
<gene>
    <name evidence="1" type="ORF">PECAL_6P12080</name>
</gene>
<evidence type="ECO:0008006" key="3">
    <source>
        <dbReference type="Google" id="ProtNLM"/>
    </source>
</evidence>
<dbReference type="InterPro" id="IPR007511">
    <property type="entry name" value="DUF501"/>
</dbReference>
<dbReference type="PANTHER" id="PTHR37163">
    <property type="entry name" value="CONSERVED PROTEIN"/>
    <property type="match status" value="1"/>
</dbReference>
<sequence>MRRAVFSVAAAAHSALSINVPRAKGGAQVVGPKIAQQLEAQLGYCPLNALDVVTTTDDAPAVVIAHPLLHRKKKVEPFPTTYWLAHGDIAAAVATVERDGGVSAAGAAVDSDAMARAHAAYAADRWALLDDEERAFVQDRGWDSLRTVGVAGIRDGGTKCLHAHYAHFLATRANPVGEWVHERLPEAIRALCPD</sequence>
<evidence type="ECO:0000313" key="1">
    <source>
        <dbReference type="EMBL" id="CAH0379580.1"/>
    </source>
</evidence>
<dbReference type="AlphaFoldDB" id="A0A8J2ST05"/>
<dbReference type="EMBL" id="CAKKNE010000006">
    <property type="protein sequence ID" value="CAH0379580.1"/>
    <property type="molecule type" value="Genomic_DNA"/>
</dbReference>
<reference evidence="1" key="1">
    <citation type="submission" date="2021-11" db="EMBL/GenBank/DDBJ databases">
        <authorList>
            <consortium name="Genoscope - CEA"/>
            <person name="William W."/>
        </authorList>
    </citation>
    <scope>NUCLEOTIDE SEQUENCE</scope>
</reference>
<keyword evidence="2" id="KW-1185">Reference proteome</keyword>
<name>A0A8J2ST05_9STRA</name>
<organism evidence="1 2">
    <name type="scientific">Pelagomonas calceolata</name>
    <dbReference type="NCBI Taxonomy" id="35677"/>
    <lineage>
        <taxon>Eukaryota</taxon>
        <taxon>Sar</taxon>
        <taxon>Stramenopiles</taxon>
        <taxon>Ochrophyta</taxon>
        <taxon>Pelagophyceae</taxon>
        <taxon>Pelagomonadales</taxon>
        <taxon>Pelagomonadaceae</taxon>
        <taxon>Pelagomonas</taxon>
    </lineage>
</organism>
<accession>A0A8J2ST05</accession>
<dbReference type="OrthoDB" id="46395at2759"/>
<protein>
    <recommendedName>
        <fullName evidence="3">DUF501 domain-containing protein</fullName>
    </recommendedName>
</protein>
<dbReference type="PANTHER" id="PTHR37163:SF1">
    <property type="entry name" value="DUF501 DOMAIN-CONTAINING PROTEIN"/>
    <property type="match status" value="1"/>
</dbReference>
<comment type="caution">
    <text evidence="1">The sequence shown here is derived from an EMBL/GenBank/DDBJ whole genome shotgun (WGS) entry which is preliminary data.</text>
</comment>
<dbReference type="Pfam" id="PF04417">
    <property type="entry name" value="DUF501"/>
    <property type="match status" value="1"/>
</dbReference>
<evidence type="ECO:0000313" key="2">
    <source>
        <dbReference type="Proteomes" id="UP000789595"/>
    </source>
</evidence>